<dbReference type="AlphaFoldDB" id="A0A162PXI5"/>
<accession>A0A162PXI5</accession>
<protein>
    <submittedName>
        <fullName evidence="2">Uncharacterized protein</fullName>
    </submittedName>
</protein>
<comment type="caution">
    <text evidence="2">The sequence shown here is derived from an EMBL/GenBank/DDBJ whole genome shotgun (WGS) entry which is preliminary data.</text>
</comment>
<feature type="region of interest" description="Disordered" evidence="1">
    <location>
        <begin position="280"/>
        <end position="304"/>
    </location>
</feature>
<dbReference type="EMBL" id="LFIW01000193">
    <property type="protein sequence ID" value="KZL87717.1"/>
    <property type="molecule type" value="Genomic_DNA"/>
</dbReference>
<evidence type="ECO:0000313" key="2">
    <source>
        <dbReference type="EMBL" id="KZL87717.1"/>
    </source>
</evidence>
<gene>
    <name evidence="2" type="ORF">CI238_05560</name>
</gene>
<dbReference type="Proteomes" id="UP000076584">
    <property type="component" value="Unassembled WGS sequence"/>
</dbReference>
<evidence type="ECO:0000256" key="1">
    <source>
        <dbReference type="SAM" id="MobiDB-lite"/>
    </source>
</evidence>
<proteinExistence type="predicted"/>
<keyword evidence="3" id="KW-1185">Reference proteome</keyword>
<sequence length="304" mass="32487">MKFHNFIILPRPRELAAGLNFCVLITPNSLPFNFPALSVHSLVSGVETAVTPGGPLGRRLAHVVLRLPVTVRTALFQQLEEALVVDARVPLAVNIEAFTGEQDAAAVGMFRRDAVLETLLIEPLLQRLNELRYFPVEGNVGHAQASVGRRRGAAVRDTLDLDEAGQTLLHELSVALDLVVNVEALDQGQAEDGAVLKALLPQDIQTPLKALPEVPMQGAVDLAEGLLVRGIDRDVQLRHGLEGGELVRVLGVADEERGNSLGVEHAEELIDVRVKDGLADEGEGAMPDTHGLGEPLGTNTGNSA</sequence>
<evidence type="ECO:0000313" key="3">
    <source>
        <dbReference type="Proteomes" id="UP000076584"/>
    </source>
</evidence>
<organism evidence="2 3">
    <name type="scientific">Colletotrichum incanum</name>
    <name type="common">Soybean anthracnose fungus</name>
    <dbReference type="NCBI Taxonomy" id="1573173"/>
    <lineage>
        <taxon>Eukaryota</taxon>
        <taxon>Fungi</taxon>
        <taxon>Dikarya</taxon>
        <taxon>Ascomycota</taxon>
        <taxon>Pezizomycotina</taxon>
        <taxon>Sordariomycetes</taxon>
        <taxon>Hypocreomycetidae</taxon>
        <taxon>Glomerellales</taxon>
        <taxon>Glomerellaceae</taxon>
        <taxon>Colletotrichum</taxon>
        <taxon>Colletotrichum spaethianum species complex</taxon>
    </lineage>
</organism>
<reference evidence="2 3" key="1">
    <citation type="submission" date="2015-06" db="EMBL/GenBank/DDBJ databases">
        <title>Survival trade-offs in plant roots during colonization by closely related pathogenic and mutualistic fungi.</title>
        <authorList>
            <person name="Hacquard S."/>
            <person name="Kracher B."/>
            <person name="Hiruma K."/>
            <person name="Weinman A."/>
            <person name="Muench P."/>
            <person name="Garrido Oter R."/>
            <person name="Ver Loren van Themaat E."/>
            <person name="Dallerey J.-F."/>
            <person name="Damm U."/>
            <person name="Henrissat B."/>
            <person name="Lespinet O."/>
            <person name="Thon M."/>
            <person name="Kemen E."/>
            <person name="McHardy A.C."/>
            <person name="Schulze-Lefert P."/>
            <person name="O'Connell R.J."/>
        </authorList>
    </citation>
    <scope>NUCLEOTIDE SEQUENCE [LARGE SCALE GENOMIC DNA]</scope>
    <source>
        <strain evidence="2 3">MAFF 238704</strain>
    </source>
</reference>
<name>A0A162PXI5_COLIC</name>